<dbReference type="Pfam" id="PF07715">
    <property type="entry name" value="Plug"/>
    <property type="match status" value="1"/>
</dbReference>
<feature type="chain" id="PRO_5046777534" evidence="14">
    <location>
        <begin position="36"/>
        <end position="748"/>
    </location>
</feature>
<feature type="compositionally biased region" description="Low complexity" evidence="13">
    <location>
        <begin position="39"/>
        <end position="52"/>
    </location>
</feature>
<evidence type="ECO:0000313" key="17">
    <source>
        <dbReference type="EMBL" id="MBM7124068.1"/>
    </source>
</evidence>
<dbReference type="InterPro" id="IPR037066">
    <property type="entry name" value="Plug_dom_sf"/>
</dbReference>
<dbReference type="InterPro" id="IPR036942">
    <property type="entry name" value="Beta-barrel_TonB_sf"/>
</dbReference>
<evidence type="ECO:0000259" key="15">
    <source>
        <dbReference type="Pfam" id="PF00593"/>
    </source>
</evidence>
<sequence length="748" mass="81349">MTHSLSRKKTYLACTTRGSCGVMLGFAFVWFPAHAQTAGSSASTSTTTSPTPQVKTNPAQTPASDSQNAKQLSAVVVTADRRPEPIQQVAASVSIVTADQIQNTPAQGLDDVLRMVPGMNLTMIGPDVGHPTAYNEGMRGLPTTETRFLVLVDGVPINDPFFGYIQWNRIPLDNIDHVEVVRGGGSPLWGNGAMGGVINIITRAPENNEAIIDAAGGSFGTYRTSAYGAYVPTNWLKLSFNAAFSGTSGYQTTPPSWYTYGTTTLRSPLYVPTSFDARNFSVRGDFAPSGDLNGFLVINYHDNNQVLSTPIGDDAQHILTVSSGVTKTFDAGATLTATAFHDDSNFDTNNPHLLSFTTEYNSNVHTTPVNDTGASLVWSQDLTNMLRNVTFGVDAHFISGTDYANYYLPSGQLAAPTIIAGGKQEFLGGFAQAELRPFEPLEIVGSVRYQYYENYDGIDTFPPEQTANGVIPSSHRYSLDPRINLRYRLTDEFALRGAYYRSFRAPTLDELYRTYADTTAGIYEGNPFLKPETLRGGEIGFDFEQPGVRSQVTLYDTYINNLITTENLPASASPAILGVTCGYDAQTYTYLTCTRNINAASAHARGIETEVNWDLGSGFSTVFAYTYADSRYTSDPVDPTAVGARLEGVPRHNVSDSLSYAAPAGWRTSLDLRWVSASYGDAHPADNLIQNAHFIVDASAAYPLTHRLQVYVQIQNLLNRYYIANNFGGAPILGTPREILSGVRINFN</sequence>
<keyword evidence="3 11" id="KW-0813">Transport</keyword>
<dbReference type="Proteomes" id="UP001430149">
    <property type="component" value="Unassembled WGS sequence"/>
</dbReference>
<feature type="domain" description="TonB-dependent receptor-like beta-barrel" evidence="15">
    <location>
        <begin position="257"/>
        <end position="717"/>
    </location>
</feature>
<evidence type="ECO:0000256" key="14">
    <source>
        <dbReference type="SAM" id="SignalP"/>
    </source>
</evidence>
<dbReference type="CDD" id="cd01347">
    <property type="entry name" value="ligand_gated_channel"/>
    <property type="match status" value="1"/>
</dbReference>
<dbReference type="InterPro" id="IPR012910">
    <property type="entry name" value="Plug_dom"/>
</dbReference>
<dbReference type="RefSeq" id="WP_204678981.1">
    <property type="nucleotide sequence ID" value="NZ_BSNR01000013.1"/>
</dbReference>
<feature type="domain" description="TonB-dependent receptor plug" evidence="16">
    <location>
        <begin position="86"/>
        <end position="197"/>
    </location>
</feature>
<keyword evidence="5 11" id="KW-0812">Transmembrane</keyword>
<evidence type="ECO:0000256" key="8">
    <source>
        <dbReference type="ARBA" id="ARBA00023136"/>
    </source>
</evidence>
<dbReference type="Pfam" id="PF00593">
    <property type="entry name" value="TonB_dep_Rec_b-barrel"/>
    <property type="match status" value="1"/>
</dbReference>
<dbReference type="PROSITE" id="PS52016">
    <property type="entry name" value="TONB_DEPENDENT_REC_3"/>
    <property type="match status" value="1"/>
</dbReference>
<comment type="caution">
    <text evidence="17">The sequence shown here is derived from an EMBL/GenBank/DDBJ whole genome shotgun (WGS) entry which is preliminary data.</text>
</comment>
<feature type="compositionally biased region" description="Polar residues" evidence="13">
    <location>
        <begin position="53"/>
        <end position="69"/>
    </location>
</feature>
<organism evidence="17 18">
    <name type="scientific">Dyella flava</name>
    <dbReference type="NCBI Taxonomy" id="1920170"/>
    <lineage>
        <taxon>Bacteria</taxon>
        <taxon>Pseudomonadati</taxon>
        <taxon>Pseudomonadota</taxon>
        <taxon>Gammaproteobacteria</taxon>
        <taxon>Lysobacterales</taxon>
        <taxon>Rhodanobacteraceae</taxon>
        <taxon>Dyella</taxon>
    </lineage>
</organism>
<feature type="region of interest" description="Disordered" evidence="13">
    <location>
        <begin position="39"/>
        <end position="69"/>
    </location>
</feature>
<protein>
    <submittedName>
        <fullName evidence="17">TonB-dependent receptor</fullName>
    </submittedName>
</protein>
<gene>
    <name evidence="17" type="ORF">ISP19_01635</name>
</gene>
<evidence type="ECO:0000256" key="2">
    <source>
        <dbReference type="ARBA" id="ARBA00008143"/>
    </source>
</evidence>
<evidence type="ECO:0000256" key="10">
    <source>
        <dbReference type="ARBA" id="ARBA00023237"/>
    </source>
</evidence>
<evidence type="ECO:0000256" key="13">
    <source>
        <dbReference type="SAM" id="MobiDB-lite"/>
    </source>
</evidence>
<dbReference type="SUPFAM" id="SSF56935">
    <property type="entry name" value="Porins"/>
    <property type="match status" value="1"/>
</dbReference>
<reference evidence="17" key="1">
    <citation type="submission" date="2020-10" db="EMBL/GenBank/DDBJ databases">
        <title>Phylogeny of dyella-like bacteria.</title>
        <authorList>
            <person name="Fu J."/>
        </authorList>
    </citation>
    <scope>NUCLEOTIDE SEQUENCE</scope>
    <source>
        <strain evidence="17">DHOC52</strain>
    </source>
</reference>
<keyword evidence="4 11" id="KW-1134">Transmembrane beta strand</keyword>
<dbReference type="InterPro" id="IPR000531">
    <property type="entry name" value="Beta-barrel_TonB"/>
</dbReference>
<evidence type="ECO:0000256" key="4">
    <source>
        <dbReference type="ARBA" id="ARBA00022452"/>
    </source>
</evidence>
<keyword evidence="9 17" id="KW-0675">Receptor</keyword>
<accession>A0ABS2JYK0</accession>
<keyword evidence="18" id="KW-1185">Reference proteome</keyword>
<name>A0ABS2JYK0_9GAMM</name>
<keyword evidence="8 11" id="KW-0472">Membrane</keyword>
<evidence type="ECO:0000256" key="1">
    <source>
        <dbReference type="ARBA" id="ARBA00004571"/>
    </source>
</evidence>
<dbReference type="PANTHER" id="PTHR30069">
    <property type="entry name" value="TONB-DEPENDENT OUTER MEMBRANE RECEPTOR"/>
    <property type="match status" value="1"/>
</dbReference>
<evidence type="ECO:0000259" key="16">
    <source>
        <dbReference type="Pfam" id="PF07715"/>
    </source>
</evidence>
<keyword evidence="7 12" id="KW-0798">TonB box</keyword>
<dbReference type="Gene3D" id="2.40.170.20">
    <property type="entry name" value="TonB-dependent receptor, beta-barrel domain"/>
    <property type="match status" value="1"/>
</dbReference>
<evidence type="ECO:0000256" key="3">
    <source>
        <dbReference type="ARBA" id="ARBA00022448"/>
    </source>
</evidence>
<comment type="similarity">
    <text evidence="2">Belongs to the TonB-dependent receptor family. Hemoglobin/haptoglobin binding protein subfamily.</text>
</comment>
<evidence type="ECO:0000256" key="11">
    <source>
        <dbReference type="PROSITE-ProRule" id="PRU01360"/>
    </source>
</evidence>
<evidence type="ECO:0000256" key="6">
    <source>
        <dbReference type="ARBA" id="ARBA00022729"/>
    </source>
</evidence>
<dbReference type="InterPro" id="IPR039426">
    <property type="entry name" value="TonB-dep_rcpt-like"/>
</dbReference>
<comment type="subcellular location">
    <subcellularLocation>
        <location evidence="1 11">Cell outer membrane</location>
        <topology evidence="1 11">Multi-pass membrane protein</topology>
    </subcellularLocation>
</comment>
<evidence type="ECO:0000256" key="12">
    <source>
        <dbReference type="RuleBase" id="RU003357"/>
    </source>
</evidence>
<evidence type="ECO:0000256" key="9">
    <source>
        <dbReference type="ARBA" id="ARBA00023170"/>
    </source>
</evidence>
<evidence type="ECO:0000256" key="7">
    <source>
        <dbReference type="ARBA" id="ARBA00023077"/>
    </source>
</evidence>
<feature type="signal peptide" evidence="14">
    <location>
        <begin position="1"/>
        <end position="35"/>
    </location>
</feature>
<keyword evidence="6 14" id="KW-0732">Signal</keyword>
<dbReference type="PANTHER" id="PTHR30069:SF29">
    <property type="entry name" value="HEMOGLOBIN AND HEMOGLOBIN-HAPTOGLOBIN-BINDING PROTEIN 1-RELATED"/>
    <property type="match status" value="1"/>
</dbReference>
<dbReference type="Gene3D" id="2.170.130.10">
    <property type="entry name" value="TonB-dependent receptor, plug domain"/>
    <property type="match status" value="1"/>
</dbReference>
<evidence type="ECO:0000313" key="18">
    <source>
        <dbReference type="Proteomes" id="UP001430149"/>
    </source>
</evidence>
<keyword evidence="10 11" id="KW-0998">Cell outer membrane</keyword>
<proteinExistence type="inferred from homology"/>
<evidence type="ECO:0000256" key="5">
    <source>
        <dbReference type="ARBA" id="ARBA00022692"/>
    </source>
</evidence>
<dbReference type="EMBL" id="JADIKE010000021">
    <property type="protein sequence ID" value="MBM7124068.1"/>
    <property type="molecule type" value="Genomic_DNA"/>
</dbReference>